<dbReference type="GO" id="GO:0005524">
    <property type="term" value="F:ATP binding"/>
    <property type="evidence" value="ECO:0007669"/>
    <property type="project" value="UniProtKB-KW"/>
</dbReference>
<evidence type="ECO:0000256" key="2">
    <source>
        <dbReference type="PIRSR" id="PIRSR000705-1"/>
    </source>
</evidence>
<dbReference type="PANTHER" id="PTHR10513">
    <property type="entry name" value="DEOXYNUCLEOSIDE KINASE"/>
    <property type="match status" value="1"/>
</dbReference>
<dbReference type="InterPro" id="IPR031314">
    <property type="entry name" value="DNK_dom"/>
</dbReference>
<name>A0A4R9C2E2_9FIRM</name>
<dbReference type="EMBL" id="SCFR01000039">
    <property type="protein sequence ID" value="TFF64401.1"/>
    <property type="molecule type" value="Genomic_DNA"/>
</dbReference>
<dbReference type="CDD" id="cd01673">
    <property type="entry name" value="dNK"/>
    <property type="match status" value="1"/>
</dbReference>
<feature type="binding site" evidence="3">
    <location>
        <position position="153"/>
    </location>
    <ligand>
        <name>substrate</name>
    </ligand>
</feature>
<feature type="domain" description="Deoxynucleoside kinase" evidence="5">
    <location>
        <begin position="8"/>
        <end position="206"/>
    </location>
</feature>
<keyword evidence="4" id="KW-0067">ATP-binding</keyword>
<keyword evidence="7" id="KW-1185">Reference proteome</keyword>
<evidence type="ECO:0000256" key="4">
    <source>
        <dbReference type="PIRSR" id="PIRSR000705-3"/>
    </source>
</evidence>
<feature type="binding site" evidence="3">
    <location>
        <position position="83"/>
    </location>
    <ligand>
        <name>substrate</name>
    </ligand>
</feature>
<dbReference type="Proteomes" id="UP000297454">
    <property type="component" value="Unassembled WGS sequence"/>
</dbReference>
<comment type="caution">
    <text evidence="6">The sequence shown here is derived from an EMBL/GenBank/DDBJ whole genome shotgun (WGS) entry which is preliminary data.</text>
</comment>
<evidence type="ECO:0000259" key="5">
    <source>
        <dbReference type="Pfam" id="PF01712"/>
    </source>
</evidence>
<feature type="binding site" evidence="3">
    <location>
        <position position="88"/>
    </location>
    <ligand>
        <name>substrate</name>
    </ligand>
</feature>
<dbReference type="AlphaFoldDB" id="A0A4R9C2E2"/>
<dbReference type="PIRSF" id="PIRSF000705">
    <property type="entry name" value="DNK"/>
    <property type="match status" value="1"/>
</dbReference>
<feature type="binding site" evidence="3">
    <location>
        <position position="36"/>
    </location>
    <ligand>
        <name>substrate</name>
    </ligand>
</feature>
<dbReference type="InterPro" id="IPR050566">
    <property type="entry name" value="Deoxyribonucleoside_kinase"/>
</dbReference>
<evidence type="ECO:0000313" key="6">
    <source>
        <dbReference type="EMBL" id="TFF64401.1"/>
    </source>
</evidence>
<comment type="similarity">
    <text evidence="1">Belongs to the DCK/DGK family.</text>
</comment>
<feature type="binding site" evidence="3">
    <location>
        <position position="59"/>
    </location>
    <ligand>
        <name>substrate</name>
    </ligand>
</feature>
<keyword evidence="6" id="KW-0808">Transferase</keyword>
<feature type="active site" description="Proton acceptor" evidence="2">
    <location>
        <position position="82"/>
    </location>
</feature>
<protein>
    <submittedName>
        <fullName evidence="6">Deoxynucleoside kinase</fullName>
    </submittedName>
</protein>
<dbReference type="GO" id="GO:0019136">
    <property type="term" value="F:deoxynucleoside kinase activity"/>
    <property type="evidence" value="ECO:0007669"/>
    <property type="project" value="InterPro"/>
</dbReference>
<feature type="binding site" evidence="3">
    <location>
        <position position="48"/>
    </location>
    <ligand>
        <name>substrate</name>
    </ligand>
</feature>
<keyword evidence="4" id="KW-0547">Nucleotide-binding</keyword>
<accession>A0A4R9C2E2</accession>
<dbReference type="RefSeq" id="WP_134744381.1">
    <property type="nucleotide sequence ID" value="NZ_JBFNFY010000010.1"/>
</dbReference>
<keyword evidence="6" id="KW-0418">Kinase</keyword>
<feature type="binding site" evidence="4">
    <location>
        <begin position="12"/>
        <end position="20"/>
    </location>
    <ligand>
        <name>ATP</name>
        <dbReference type="ChEBI" id="CHEBI:30616"/>
    </ligand>
</feature>
<dbReference type="InterPro" id="IPR002624">
    <property type="entry name" value="DCK/DGK"/>
</dbReference>
<evidence type="ECO:0000256" key="1">
    <source>
        <dbReference type="ARBA" id="ARBA00007420"/>
    </source>
</evidence>
<dbReference type="PANTHER" id="PTHR10513:SF35">
    <property type="entry name" value="DEOXYADENOSINE KINASE"/>
    <property type="match status" value="1"/>
</dbReference>
<dbReference type="InterPro" id="IPR027417">
    <property type="entry name" value="P-loop_NTPase"/>
</dbReference>
<gene>
    <name evidence="6" type="ORF">EQF91_07810</name>
</gene>
<organism evidence="6 7">
    <name type="scientific">Helcococcus ovis</name>
    <dbReference type="NCBI Taxonomy" id="72026"/>
    <lineage>
        <taxon>Bacteria</taxon>
        <taxon>Bacillati</taxon>
        <taxon>Bacillota</taxon>
        <taxon>Tissierellia</taxon>
        <taxon>Tissierellales</taxon>
        <taxon>Peptoniphilaceae</taxon>
        <taxon>Helcococcus</taxon>
    </lineage>
</organism>
<dbReference type="SUPFAM" id="SSF52540">
    <property type="entry name" value="P-loop containing nucleoside triphosphate hydrolases"/>
    <property type="match status" value="1"/>
</dbReference>
<dbReference type="Gene3D" id="3.40.50.300">
    <property type="entry name" value="P-loop containing nucleotide triphosphate hydrolases"/>
    <property type="match status" value="1"/>
</dbReference>
<sequence length="213" mass="25299">MGGDKYVIVLAGMIGAGKTTYTRYISEHFGSEAFYESVSDNPILEKFYHDKERWGFALQVHFLNTRFKSIKEALLHKNNVLDRSIYEDSLFTQINYEQGNITEEEMNIYNSLLENMMEEIDGMPKKSPDLLIYLRGSFDKHMQHIKKRGRDYEQEDKQVEYFKLLHSRYDKWFSKYDKSPTLVFSIDELSIENPEDRKYILETIETKLEEIRG</sequence>
<dbReference type="GO" id="GO:0005737">
    <property type="term" value="C:cytoplasm"/>
    <property type="evidence" value="ECO:0007669"/>
    <property type="project" value="TreeGrafter"/>
</dbReference>
<proteinExistence type="inferred from homology"/>
<evidence type="ECO:0000256" key="3">
    <source>
        <dbReference type="PIRSR" id="PIRSR000705-2"/>
    </source>
</evidence>
<dbReference type="Pfam" id="PF01712">
    <property type="entry name" value="dNK"/>
    <property type="match status" value="1"/>
</dbReference>
<evidence type="ECO:0000313" key="7">
    <source>
        <dbReference type="Proteomes" id="UP000297454"/>
    </source>
</evidence>
<reference evidence="6 7" key="1">
    <citation type="submission" date="2019-01" db="EMBL/GenBank/DDBJ databases">
        <title>Draft Genome Sequences of Helcococcus ovis Strains Isolated from the Uterus and Vagina of Dairy Cows with Metritis.</title>
        <authorList>
            <person name="Cunha F."/>
            <person name="Jeon S.J."/>
            <person name="Kutzer P."/>
            <person name="Galvao K.N."/>
        </authorList>
    </citation>
    <scope>NUCLEOTIDE SEQUENCE [LARGE SCALE GENOMIC DNA]</scope>
    <source>
        <strain evidence="6 7">KG-37</strain>
    </source>
</reference>